<evidence type="ECO:0000313" key="2">
    <source>
        <dbReference type="EMBL" id="AUG98905.1"/>
    </source>
</evidence>
<evidence type="ECO:0000313" key="4">
    <source>
        <dbReference type="Proteomes" id="UP000017700"/>
    </source>
</evidence>
<dbReference type="AlphaFoldDB" id="A0A2I5TF72"/>
<dbReference type="KEGG" id="serq:CWC46_03165"/>
<name>A0A2I5TF72_SERS3</name>
<dbReference type="Proteomes" id="UP000233778">
    <property type="component" value="Chromosome"/>
</dbReference>
<gene>
    <name evidence="2" type="ORF">CWC46_03165</name>
    <name evidence="3" type="ORF">Ser39006_003165</name>
</gene>
<feature type="region of interest" description="Disordered" evidence="1">
    <location>
        <begin position="71"/>
        <end position="92"/>
    </location>
</feature>
<dbReference type="EMBL" id="CP025085">
    <property type="protein sequence ID" value="AUG98905.1"/>
    <property type="molecule type" value="Genomic_DNA"/>
</dbReference>
<reference evidence="3" key="4">
    <citation type="submission" date="2017-11" db="EMBL/GenBank/DDBJ databases">
        <title>Complete genome sequence of Serratia sp. ATCC 39006.</title>
        <authorList>
            <person name="Hampton H.G."/>
            <person name="Jackson S.A."/>
            <person name="Jauregui R."/>
            <person name="Poulter G.T.M."/>
            <person name="Salmond G.P.C."/>
            <person name="Fineran P.C."/>
        </authorList>
    </citation>
    <scope>NUCLEOTIDE SEQUENCE</scope>
    <source>
        <strain evidence="3">ATCC 39006</strain>
    </source>
</reference>
<dbReference type="Pfam" id="PF17037">
    <property type="entry name" value="CBP_BcsO"/>
    <property type="match status" value="1"/>
</dbReference>
<dbReference type="OrthoDB" id="6434633at2"/>
<evidence type="ECO:0000313" key="5">
    <source>
        <dbReference type="Proteomes" id="UP000233778"/>
    </source>
</evidence>
<dbReference type="RefSeq" id="WP_021013644.1">
    <property type="nucleotide sequence ID" value="NZ_CP025084.1"/>
</dbReference>
<dbReference type="InterPro" id="IPR031484">
    <property type="entry name" value="CBP_BcsO"/>
</dbReference>
<reference evidence="3 4" key="1">
    <citation type="journal article" date="2013" name="Genome Announc.">
        <title>Draft genome sequence of Serratia sp. strain ATCC 39006, a model bacterium for analysis of the biosynthesis and regulation of prodigiosin, a carbapenem, and gas vesicles.</title>
        <authorList>
            <person name="Fineran P.C."/>
            <person name="Iglesias Cans M.C."/>
            <person name="Ramsay J.P."/>
            <person name="Wilf N.M."/>
            <person name="Cossyleon D."/>
            <person name="McNeil M.B."/>
            <person name="Williamson N.R."/>
            <person name="Monson R.E."/>
            <person name="Becher S.A."/>
            <person name="Stanton J.A."/>
            <person name="Brugger K."/>
            <person name="Brown S.D."/>
            <person name="Salmond G.P."/>
        </authorList>
    </citation>
    <scope>NUCLEOTIDE SEQUENCE [LARGE SCALE GENOMIC DNA]</scope>
    <source>
        <strain evidence="3">ATCC 39006</strain>
        <strain evidence="4">ATCC 39006 / SC 11482</strain>
    </source>
</reference>
<reference evidence="3" key="2">
    <citation type="submission" date="2013-09" db="EMBL/GenBank/DDBJ databases">
        <authorList>
            <person name="Wang G."/>
            <person name="Yang Y."/>
            <person name="Su Y."/>
        </authorList>
    </citation>
    <scope>NUCLEOTIDE SEQUENCE</scope>
    <source>
        <strain evidence="3">ATCC 39006</strain>
    </source>
</reference>
<protein>
    <submittedName>
        <fullName evidence="3">Cellulose biosynthesis protein BcsO</fullName>
    </submittedName>
</protein>
<evidence type="ECO:0000256" key="1">
    <source>
        <dbReference type="SAM" id="MobiDB-lite"/>
    </source>
</evidence>
<dbReference type="Proteomes" id="UP000017700">
    <property type="component" value="Chromosome"/>
</dbReference>
<proteinExistence type="predicted"/>
<organism evidence="3 4">
    <name type="scientific">Serratia sp. (strain ATCC 39006)</name>
    <name type="common">Prodigiosinella confusarubida</name>
    <dbReference type="NCBI Taxonomy" id="104623"/>
    <lineage>
        <taxon>Bacteria</taxon>
        <taxon>Pseudomonadati</taxon>
        <taxon>Pseudomonadota</taxon>
        <taxon>Gammaproteobacteria</taxon>
        <taxon>Enterobacterales</taxon>
        <taxon>Pectobacteriaceae</taxon>
        <taxon>Prodigiosinella</taxon>
    </lineage>
</organism>
<accession>A0A2I5TF72</accession>
<sequence>MKSYDDMQRFKDKAQIKDINFKEITGPLFQSETPGWPIIKHLSGNQENEDAPLPDQLINITQLTLTGEGVLPGLMNASSPDKGAKPSVSDKSSTLVHSIETMLPQANPSPLVQSAVDVVNTTVVKTAPASTAVKTAPASADVPVVAPVSATPDANRFRHLFTVRDQNDHQSDASPKAVLLKSLLERIASCR</sequence>
<evidence type="ECO:0000313" key="3">
    <source>
        <dbReference type="EMBL" id="AUH03220.1"/>
    </source>
</evidence>
<dbReference type="KEGG" id="sera:Ser39006_003165"/>
<reference evidence="2 5" key="3">
    <citation type="submission" date="2017-11" db="EMBL/GenBank/DDBJ databases">
        <title>Complete genome sequence of Serratia sp. ATCC 39006 LacA.</title>
        <authorList>
            <person name="Hampton H.G."/>
            <person name="Jackson S.A."/>
            <person name="Jauregui R."/>
            <person name="Poulter G.T.M."/>
            <person name="Salmond G.P.C."/>
            <person name="Fineran P.C."/>
        </authorList>
    </citation>
    <scope>NUCLEOTIDE SEQUENCE [LARGE SCALE GENOMIC DNA]</scope>
    <source>
        <strain evidence="2 5">ATCC 39006</strain>
    </source>
</reference>
<dbReference type="EMBL" id="CP025084">
    <property type="protein sequence ID" value="AUH03220.1"/>
    <property type="molecule type" value="Genomic_DNA"/>
</dbReference>
<dbReference type="STRING" id="104623.Ser39006_00367"/>
<keyword evidence="4" id="KW-1185">Reference proteome</keyword>